<dbReference type="InterPro" id="IPR010583">
    <property type="entry name" value="MipA"/>
</dbReference>
<gene>
    <name evidence="7" type="ORF">C7435_0209</name>
</gene>
<feature type="chain" id="PRO_5019717753" evidence="6">
    <location>
        <begin position="27"/>
        <end position="254"/>
    </location>
</feature>
<sequence>MKLVYCWSILASVAVASSLCCGNVGAQELERRWTFGLGVAIESNPYLGATDDTTVKALPYIAYEGDRFSVSPEGLEVGLYENDRIRLEGLVAPRWQFSDPADVPDLSDMQREIAVDAGFRLSTETGPVSISLDYLTDISGRHKGQEVALTAGVVSQIAPRWTVAAETGARWRDGDLGTYMYGVFADEVALDRPAYSVSGTVSPFFGATARYALTDRVALVGGIEFEMIPDEGRDSPIIDADSQYGAFLAVTMRY</sequence>
<keyword evidence="5" id="KW-0998">Cell outer membrane</keyword>
<dbReference type="AlphaFoldDB" id="A0A495DMA9"/>
<dbReference type="Pfam" id="PF06629">
    <property type="entry name" value="MipA"/>
    <property type="match status" value="1"/>
</dbReference>
<evidence type="ECO:0000256" key="1">
    <source>
        <dbReference type="ARBA" id="ARBA00004442"/>
    </source>
</evidence>
<evidence type="ECO:0000256" key="3">
    <source>
        <dbReference type="ARBA" id="ARBA00022729"/>
    </source>
</evidence>
<dbReference type="PANTHER" id="PTHR38776">
    <property type="entry name" value="MLTA-INTERACTING PROTEIN-RELATED"/>
    <property type="match status" value="1"/>
</dbReference>
<dbReference type="OrthoDB" id="7343706at2"/>
<evidence type="ECO:0000313" key="7">
    <source>
        <dbReference type="EMBL" id="RKR03770.1"/>
    </source>
</evidence>
<evidence type="ECO:0000256" key="6">
    <source>
        <dbReference type="SAM" id="SignalP"/>
    </source>
</evidence>
<dbReference type="EMBL" id="RBIM01000001">
    <property type="protein sequence ID" value="RKR03770.1"/>
    <property type="molecule type" value="Genomic_DNA"/>
</dbReference>
<dbReference type="RefSeq" id="WP_121209695.1">
    <property type="nucleotide sequence ID" value="NZ_RBIM01000001.1"/>
</dbReference>
<comment type="subcellular location">
    <subcellularLocation>
        <location evidence="1">Cell outer membrane</location>
    </subcellularLocation>
</comment>
<dbReference type="Proteomes" id="UP000273675">
    <property type="component" value="Unassembled WGS sequence"/>
</dbReference>
<comment type="similarity">
    <text evidence="2">Belongs to the MipA/OmpV family.</text>
</comment>
<reference evidence="7 8" key="1">
    <citation type="submission" date="2018-10" db="EMBL/GenBank/DDBJ databases">
        <title>Genomic Encyclopedia of Type Strains, Phase IV (KMG-IV): sequencing the most valuable type-strain genomes for metagenomic binning, comparative biology and taxonomic classification.</title>
        <authorList>
            <person name="Goeker M."/>
        </authorList>
    </citation>
    <scope>NUCLEOTIDE SEQUENCE [LARGE SCALE GENOMIC DNA]</scope>
    <source>
        <strain evidence="7 8">DSM 4734</strain>
    </source>
</reference>
<keyword evidence="4" id="KW-0472">Membrane</keyword>
<evidence type="ECO:0000313" key="8">
    <source>
        <dbReference type="Proteomes" id="UP000273675"/>
    </source>
</evidence>
<name>A0A495DMA9_9PROT</name>
<comment type="caution">
    <text evidence="7">The sequence shown here is derived from an EMBL/GenBank/DDBJ whole genome shotgun (WGS) entry which is preliminary data.</text>
</comment>
<evidence type="ECO:0000256" key="4">
    <source>
        <dbReference type="ARBA" id="ARBA00023136"/>
    </source>
</evidence>
<keyword evidence="3 6" id="KW-0732">Signal</keyword>
<evidence type="ECO:0000256" key="5">
    <source>
        <dbReference type="ARBA" id="ARBA00023237"/>
    </source>
</evidence>
<organism evidence="7 8">
    <name type="scientific">Maricaulis maris</name>
    <dbReference type="NCBI Taxonomy" id="74318"/>
    <lineage>
        <taxon>Bacteria</taxon>
        <taxon>Pseudomonadati</taxon>
        <taxon>Pseudomonadota</taxon>
        <taxon>Alphaproteobacteria</taxon>
        <taxon>Maricaulales</taxon>
        <taxon>Maricaulaceae</taxon>
        <taxon>Maricaulis</taxon>
    </lineage>
</organism>
<dbReference type="GO" id="GO:0009252">
    <property type="term" value="P:peptidoglycan biosynthetic process"/>
    <property type="evidence" value="ECO:0007669"/>
    <property type="project" value="TreeGrafter"/>
</dbReference>
<dbReference type="PANTHER" id="PTHR38776:SF1">
    <property type="entry name" value="MLTA-INTERACTING PROTEIN-RELATED"/>
    <property type="match status" value="1"/>
</dbReference>
<evidence type="ECO:0000256" key="2">
    <source>
        <dbReference type="ARBA" id="ARBA00005722"/>
    </source>
</evidence>
<protein>
    <submittedName>
        <fullName evidence="7">Outer membrane scaffolding protein for murein synthesis (MipA/OmpV family)</fullName>
    </submittedName>
</protein>
<accession>A0A495DMA9</accession>
<dbReference type="GO" id="GO:0009279">
    <property type="term" value="C:cell outer membrane"/>
    <property type="evidence" value="ECO:0007669"/>
    <property type="project" value="UniProtKB-SubCell"/>
</dbReference>
<feature type="signal peptide" evidence="6">
    <location>
        <begin position="1"/>
        <end position="26"/>
    </location>
</feature>
<proteinExistence type="inferred from homology"/>